<protein>
    <submittedName>
        <fullName evidence="4">PDDEXK nuclease domain-containing protein</fullName>
    </submittedName>
    <submittedName>
        <fullName evidence="3">Uncharacterized conserved protein</fullName>
    </submittedName>
</protein>
<gene>
    <name evidence="3" type="ORF">ERS852461_00233</name>
    <name evidence="4" type="ORF">NXY30_10120</name>
</gene>
<dbReference type="Proteomes" id="UP001060104">
    <property type="component" value="Chromosome"/>
</dbReference>
<reference evidence="3 5" key="1">
    <citation type="submission" date="2015-09" db="EMBL/GenBank/DDBJ databases">
        <authorList>
            <consortium name="Pathogen Informatics"/>
        </authorList>
    </citation>
    <scope>NUCLEOTIDE SEQUENCE [LARGE SCALE GENOMIC DNA]</scope>
    <source>
        <strain evidence="3 5">2789STDY5834846</strain>
    </source>
</reference>
<dbReference type="InterPro" id="IPR011856">
    <property type="entry name" value="tRNA_endonuc-like_dom_sf"/>
</dbReference>
<dbReference type="PANTHER" id="PTHR30547">
    <property type="entry name" value="UNCHARACTERIZED PROTEIN YHCG-RELATED"/>
    <property type="match status" value="1"/>
</dbReference>
<accession>A0A174EUN5</accession>
<dbReference type="GO" id="GO:0003676">
    <property type="term" value="F:nucleic acid binding"/>
    <property type="evidence" value="ECO:0007669"/>
    <property type="project" value="InterPro"/>
</dbReference>
<dbReference type="EMBL" id="CP103141">
    <property type="protein sequence ID" value="UVQ76693.1"/>
    <property type="molecule type" value="Genomic_DNA"/>
</dbReference>
<keyword evidence="6" id="KW-1185">Reference proteome</keyword>
<dbReference type="EMBL" id="CZAE01000001">
    <property type="protein sequence ID" value="CUO41822.1"/>
    <property type="molecule type" value="Genomic_DNA"/>
</dbReference>
<dbReference type="PANTHER" id="PTHR30547:SF5">
    <property type="entry name" value="NUCLEASE YHCG-RELATED"/>
    <property type="match status" value="1"/>
</dbReference>
<dbReference type="Gene3D" id="3.40.1350.10">
    <property type="match status" value="1"/>
</dbReference>
<evidence type="ECO:0000313" key="3">
    <source>
        <dbReference type="EMBL" id="CUO41822.1"/>
    </source>
</evidence>
<feature type="domain" description="YhcG N-terminal" evidence="2">
    <location>
        <begin position="19"/>
        <end position="185"/>
    </location>
</feature>
<evidence type="ECO:0000259" key="1">
    <source>
        <dbReference type="Pfam" id="PF06250"/>
    </source>
</evidence>
<organism evidence="3 5">
    <name type="scientific">Bacteroides faecis</name>
    <dbReference type="NCBI Taxonomy" id="674529"/>
    <lineage>
        <taxon>Bacteria</taxon>
        <taxon>Pseudomonadati</taxon>
        <taxon>Bacteroidota</taxon>
        <taxon>Bacteroidia</taxon>
        <taxon>Bacteroidales</taxon>
        <taxon>Bacteroidaceae</taxon>
        <taxon>Bacteroides</taxon>
    </lineage>
</organism>
<feature type="domain" description="YhcG PDDEXK nuclease" evidence="1">
    <location>
        <begin position="210"/>
        <end position="363"/>
    </location>
</feature>
<dbReference type="Pfam" id="PF06250">
    <property type="entry name" value="YhcG_C"/>
    <property type="match status" value="1"/>
</dbReference>
<dbReference type="GeneID" id="69588912"/>
<evidence type="ECO:0000313" key="4">
    <source>
        <dbReference type="EMBL" id="UVQ76693.1"/>
    </source>
</evidence>
<evidence type="ECO:0000313" key="5">
    <source>
        <dbReference type="Proteomes" id="UP000095606"/>
    </source>
</evidence>
<dbReference type="InterPro" id="IPR009362">
    <property type="entry name" value="YhcG_C"/>
</dbReference>
<reference evidence="4" key="2">
    <citation type="submission" date="2022-08" db="EMBL/GenBank/DDBJ databases">
        <title>Genome Sequencing of Bacteroides fragilis Group Isolates with Nanopore Technology.</title>
        <authorList>
            <person name="Tisza M.J."/>
            <person name="Smith D."/>
            <person name="Dekker J.P."/>
        </authorList>
    </citation>
    <scope>NUCLEOTIDE SEQUENCE</scope>
    <source>
        <strain evidence="4">BFG-527</strain>
    </source>
</reference>
<evidence type="ECO:0000259" key="2">
    <source>
        <dbReference type="Pfam" id="PF17761"/>
    </source>
</evidence>
<dbReference type="Pfam" id="PF17761">
    <property type="entry name" value="DUF1016_N"/>
    <property type="match status" value="1"/>
</dbReference>
<evidence type="ECO:0000313" key="6">
    <source>
        <dbReference type="Proteomes" id="UP001060104"/>
    </source>
</evidence>
<dbReference type="RefSeq" id="WP_007833358.1">
    <property type="nucleotide sequence ID" value="NZ_CABMFH010000001.1"/>
</dbReference>
<dbReference type="Proteomes" id="UP000095606">
    <property type="component" value="Unassembled WGS sequence"/>
</dbReference>
<accession>A0A3E5GNU6</accession>
<name>A0A174EUN5_9BACE</name>
<dbReference type="InterPro" id="IPR053148">
    <property type="entry name" value="PD-DEXK-like_domain"/>
</dbReference>
<sequence length="372" mass="43485">MSKIQNIDSHIIADIAERIERLITNARANVARVVNITEVITKYEIGRIIVNVVQEGEERATYGKQLLKGVSEVLTERLGDGWSVETLKRCRKFFTIYSVKQIGTTVLTESSDDNLVNTVDQIQKTVKSSTKLTETYPFTLSWSHYLVLMRIESEAERSFYEIECQKQNWSVRQLQRQYNSSLYERLALSRDKEAVMRLAQEGQTINNPDDIIKNPLTLEFLGLKSDVSYSETKLENAIIGKMQHFLLELGKGFLFEARQKRFTFDEENFYVDLVFYNRLLQCYVLIDLKVDKLAHQDLGQMQMYVNYYDRYVKQDFEKPTIGILLCKEKKDALVELTLPKDSNIYAQQYALYLPDKQLLQAKLREWIEEQDE</sequence>
<proteinExistence type="predicted"/>
<dbReference type="InterPro" id="IPR041527">
    <property type="entry name" value="YhcG_N"/>
</dbReference>
<dbReference type="AlphaFoldDB" id="A0A174EUN5"/>